<name>A0ACB9RW80_9MYRT</name>
<organism evidence="1 2">
    <name type="scientific">Melastoma candidum</name>
    <dbReference type="NCBI Taxonomy" id="119954"/>
    <lineage>
        <taxon>Eukaryota</taxon>
        <taxon>Viridiplantae</taxon>
        <taxon>Streptophyta</taxon>
        <taxon>Embryophyta</taxon>
        <taxon>Tracheophyta</taxon>
        <taxon>Spermatophyta</taxon>
        <taxon>Magnoliopsida</taxon>
        <taxon>eudicotyledons</taxon>
        <taxon>Gunneridae</taxon>
        <taxon>Pentapetalae</taxon>
        <taxon>rosids</taxon>
        <taxon>malvids</taxon>
        <taxon>Myrtales</taxon>
        <taxon>Melastomataceae</taxon>
        <taxon>Melastomatoideae</taxon>
        <taxon>Melastomateae</taxon>
        <taxon>Melastoma</taxon>
    </lineage>
</organism>
<keyword evidence="2" id="KW-1185">Reference proteome</keyword>
<evidence type="ECO:0000313" key="2">
    <source>
        <dbReference type="Proteomes" id="UP001057402"/>
    </source>
</evidence>
<sequence length="346" mass="39240">MSRPVFVSVLLVLLSALVYRGLQPPPPRICGSPGGPPVTAPRIVLRDGRHLAYKEHGVPKDAARHKIIFVHGFGSCRHEALIVTRTPPEIIDELGVYVVSFDKPGYGESDPDPKRTMKSLALDIEELGDRLGLGERFYVAGFSMGGQSVWGCLKYIPHRLAGAVLIAPVINFWWPGFPTNLSIQAFSQQPLSDQWALRVAHHAPWLNYWWNTQKWFAPSSVFAGRPRLSRQDVELLPKLVRERQQSYRAEVKQQGEMESICRDMMIGFGKWEFDPMELENPFPNEEWRSVHLWQGDEDTLVPTSLQRHIIGKLPWIRYHEIPGAGHMFPIADGMSESIVRSLLSDH</sequence>
<comment type="caution">
    <text evidence="1">The sequence shown here is derived from an EMBL/GenBank/DDBJ whole genome shotgun (WGS) entry which is preliminary data.</text>
</comment>
<gene>
    <name evidence="1" type="ORF">MLD38_008594</name>
</gene>
<proteinExistence type="predicted"/>
<evidence type="ECO:0000313" key="1">
    <source>
        <dbReference type="EMBL" id="KAI4382658.1"/>
    </source>
</evidence>
<dbReference type="Proteomes" id="UP001057402">
    <property type="component" value="Chromosome 3"/>
</dbReference>
<accession>A0ACB9RW80</accession>
<protein>
    <submittedName>
        <fullName evidence="1">Uncharacterized protein</fullName>
    </submittedName>
</protein>
<reference evidence="2" key="1">
    <citation type="journal article" date="2023" name="Front. Plant Sci.">
        <title>Chromosomal-level genome assembly of Melastoma candidum provides insights into trichome evolution.</title>
        <authorList>
            <person name="Zhong Y."/>
            <person name="Wu W."/>
            <person name="Sun C."/>
            <person name="Zou P."/>
            <person name="Liu Y."/>
            <person name="Dai S."/>
            <person name="Zhou R."/>
        </authorList>
    </citation>
    <scope>NUCLEOTIDE SEQUENCE [LARGE SCALE GENOMIC DNA]</scope>
</reference>
<dbReference type="EMBL" id="CM042882">
    <property type="protein sequence ID" value="KAI4382658.1"/>
    <property type="molecule type" value="Genomic_DNA"/>
</dbReference>